<dbReference type="Gene3D" id="1.10.510.10">
    <property type="entry name" value="Transferase(Phosphotransferase) domain 1"/>
    <property type="match status" value="1"/>
</dbReference>
<dbReference type="STRING" id="888268.A0A1E5UL03"/>
<evidence type="ECO:0000256" key="1">
    <source>
        <dbReference type="ARBA" id="ARBA00022741"/>
    </source>
</evidence>
<feature type="domain" description="Protein kinase" evidence="3">
    <location>
        <begin position="1"/>
        <end position="192"/>
    </location>
</feature>
<dbReference type="GO" id="GO:0004672">
    <property type="term" value="F:protein kinase activity"/>
    <property type="evidence" value="ECO:0007669"/>
    <property type="project" value="InterPro"/>
</dbReference>
<keyword evidence="2" id="KW-0067">ATP-binding</keyword>
<evidence type="ECO:0000313" key="4">
    <source>
        <dbReference type="EMBL" id="OEL13549.1"/>
    </source>
</evidence>
<name>A0A1E5UL03_9POAL</name>
<organism evidence="4 5">
    <name type="scientific">Dichanthelium oligosanthes</name>
    <dbReference type="NCBI Taxonomy" id="888268"/>
    <lineage>
        <taxon>Eukaryota</taxon>
        <taxon>Viridiplantae</taxon>
        <taxon>Streptophyta</taxon>
        <taxon>Embryophyta</taxon>
        <taxon>Tracheophyta</taxon>
        <taxon>Spermatophyta</taxon>
        <taxon>Magnoliopsida</taxon>
        <taxon>Liliopsida</taxon>
        <taxon>Poales</taxon>
        <taxon>Poaceae</taxon>
        <taxon>PACMAD clade</taxon>
        <taxon>Panicoideae</taxon>
        <taxon>Panicodae</taxon>
        <taxon>Paniceae</taxon>
        <taxon>Dichantheliinae</taxon>
        <taxon>Dichanthelium</taxon>
    </lineage>
</organism>
<dbReference type="InterPro" id="IPR001245">
    <property type="entry name" value="Ser-Thr/Tyr_kinase_cat_dom"/>
</dbReference>
<dbReference type="PANTHER" id="PTHR47987:SF13">
    <property type="entry name" value="RECEPTOR-LIKE CYTOSOLIC SERINE_THREONINE-PROTEIN KINASE RBK2"/>
    <property type="match status" value="1"/>
</dbReference>
<dbReference type="PROSITE" id="PS50011">
    <property type="entry name" value="PROTEIN_KINASE_DOM"/>
    <property type="match status" value="1"/>
</dbReference>
<dbReference type="InterPro" id="IPR000719">
    <property type="entry name" value="Prot_kinase_dom"/>
</dbReference>
<comment type="caution">
    <text evidence="4">The sequence shown here is derived from an EMBL/GenBank/DDBJ whole genome shotgun (WGS) entry which is preliminary data.</text>
</comment>
<dbReference type="AlphaFoldDB" id="A0A1E5UL03"/>
<proteinExistence type="predicted"/>
<dbReference type="Pfam" id="PF07714">
    <property type="entry name" value="PK_Tyr_Ser-Thr"/>
    <property type="match status" value="1"/>
</dbReference>
<dbReference type="InterPro" id="IPR046958">
    <property type="entry name" value="RBK1/2/STUNTED"/>
</dbReference>
<dbReference type="SUPFAM" id="SSF56112">
    <property type="entry name" value="Protein kinase-like (PK-like)"/>
    <property type="match status" value="1"/>
</dbReference>
<keyword evidence="1" id="KW-0547">Nucleotide-binding</keyword>
<sequence length="204" mass="22727">MTPEYYSLKRSVLCTVCGLKSALYRDSMKFSFSEIQAATSDFSNENLLGEGEFGHVYKGQLVDGQVIAANRCKNASSQGYAEFLSEVQVHSFARHQNIIGLLGYLAPEYDKYGLASVKTDVFAFGIILFQLISGRKVLDDHGGECSHIMQWAEPLVESLALDELIDDRIKDAYDTSSESRISLCQRDREQRLSMGEISGCEIVL</sequence>
<gene>
    <name evidence="4" type="ORF">BAE44_0025431</name>
</gene>
<evidence type="ECO:0000256" key="2">
    <source>
        <dbReference type="ARBA" id="ARBA00022840"/>
    </source>
</evidence>
<evidence type="ECO:0000259" key="3">
    <source>
        <dbReference type="PROSITE" id="PS50011"/>
    </source>
</evidence>
<evidence type="ECO:0000313" key="5">
    <source>
        <dbReference type="Proteomes" id="UP000095767"/>
    </source>
</evidence>
<protein>
    <recommendedName>
        <fullName evidence="3">Protein kinase domain-containing protein</fullName>
    </recommendedName>
</protein>
<dbReference type="EMBL" id="LWDX02073021">
    <property type="protein sequence ID" value="OEL13549.1"/>
    <property type="molecule type" value="Genomic_DNA"/>
</dbReference>
<reference evidence="4 5" key="1">
    <citation type="submission" date="2016-09" db="EMBL/GenBank/DDBJ databases">
        <title>The draft genome of Dichanthelium oligosanthes: A C3 panicoid grass species.</title>
        <authorList>
            <person name="Studer A.J."/>
            <person name="Schnable J.C."/>
            <person name="Brutnell T.P."/>
        </authorList>
    </citation>
    <scope>NUCLEOTIDE SEQUENCE [LARGE SCALE GENOMIC DNA]</scope>
    <source>
        <strain evidence="5">cv. Kellogg 1175</strain>
        <tissue evidence="4">Leaf</tissue>
    </source>
</reference>
<dbReference type="Proteomes" id="UP000095767">
    <property type="component" value="Unassembled WGS sequence"/>
</dbReference>
<dbReference type="GO" id="GO:0005524">
    <property type="term" value="F:ATP binding"/>
    <property type="evidence" value="ECO:0007669"/>
    <property type="project" value="UniProtKB-KW"/>
</dbReference>
<dbReference type="PANTHER" id="PTHR47987">
    <property type="entry name" value="OS08G0249100 PROTEIN"/>
    <property type="match status" value="1"/>
</dbReference>
<dbReference type="SMART" id="SM00220">
    <property type="entry name" value="S_TKc"/>
    <property type="match status" value="1"/>
</dbReference>
<dbReference type="OrthoDB" id="1730470at2759"/>
<dbReference type="FunFam" id="3.30.200.20:FF:000162">
    <property type="entry name" value="Adenine nucleotide alpha hydrolase-like domain kinase"/>
    <property type="match status" value="1"/>
</dbReference>
<keyword evidence="5" id="KW-1185">Reference proteome</keyword>
<accession>A0A1E5UL03</accession>
<dbReference type="InterPro" id="IPR011009">
    <property type="entry name" value="Kinase-like_dom_sf"/>
</dbReference>
<dbReference type="Gene3D" id="3.30.200.20">
    <property type="entry name" value="Phosphorylase Kinase, domain 1"/>
    <property type="match status" value="1"/>
</dbReference>